<feature type="transmembrane region" description="Helical" evidence="1">
    <location>
        <begin position="162"/>
        <end position="181"/>
    </location>
</feature>
<proteinExistence type="predicted"/>
<dbReference type="PANTHER" id="PTHR37810">
    <property type="entry name" value="IMMUNITY PROTEIN SDPI"/>
    <property type="match status" value="1"/>
</dbReference>
<accession>A0AAW5JTU7</accession>
<dbReference type="Pfam" id="PF07853">
    <property type="entry name" value="DUF1648"/>
    <property type="match status" value="1"/>
</dbReference>
<dbReference type="PIRSF" id="PIRSF038959">
    <property type="entry name" value="SdpI"/>
    <property type="match status" value="1"/>
</dbReference>
<reference evidence="3" key="1">
    <citation type="submission" date="2022-06" db="EMBL/GenBank/DDBJ databases">
        <title>Isolation of gut microbiota from human fecal samples.</title>
        <authorList>
            <person name="Pamer E.G."/>
            <person name="Barat B."/>
            <person name="Waligurski E."/>
            <person name="Medina S."/>
            <person name="Paddock L."/>
            <person name="Mostad J."/>
        </authorList>
    </citation>
    <scope>NUCLEOTIDE SEQUENCE</scope>
    <source>
        <strain evidence="3">DFI.9.91</strain>
    </source>
</reference>
<dbReference type="AlphaFoldDB" id="A0AAW5JTU7"/>
<keyword evidence="1" id="KW-0472">Membrane</keyword>
<dbReference type="InterPro" id="IPR025962">
    <property type="entry name" value="SdpI/YhfL"/>
</dbReference>
<feature type="transmembrane region" description="Helical" evidence="1">
    <location>
        <begin position="48"/>
        <end position="67"/>
    </location>
</feature>
<dbReference type="GO" id="GO:0009636">
    <property type="term" value="P:response to toxic substance"/>
    <property type="evidence" value="ECO:0007669"/>
    <property type="project" value="TreeGrafter"/>
</dbReference>
<feature type="transmembrane region" description="Helical" evidence="1">
    <location>
        <begin position="187"/>
        <end position="209"/>
    </location>
</feature>
<protein>
    <submittedName>
        <fullName evidence="3">SdpI family protein</fullName>
    </submittedName>
</protein>
<evidence type="ECO:0000259" key="2">
    <source>
        <dbReference type="Pfam" id="PF07853"/>
    </source>
</evidence>
<keyword evidence="1" id="KW-0812">Transmembrane</keyword>
<dbReference type="Proteomes" id="UP001204562">
    <property type="component" value="Unassembled WGS sequence"/>
</dbReference>
<feature type="domain" description="DUF1648" evidence="2">
    <location>
        <begin position="12"/>
        <end position="56"/>
    </location>
</feature>
<feature type="transmembrane region" description="Helical" evidence="1">
    <location>
        <begin position="7"/>
        <end position="28"/>
    </location>
</feature>
<feature type="transmembrane region" description="Helical" evidence="1">
    <location>
        <begin position="87"/>
        <end position="104"/>
    </location>
</feature>
<dbReference type="InterPro" id="IPR026272">
    <property type="entry name" value="SdpI"/>
</dbReference>
<dbReference type="EMBL" id="JANFYS010000023">
    <property type="protein sequence ID" value="MCQ4771043.1"/>
    <property type="molecule type" value="Genomic_DNA"/>
</dbReference>
<comment type="caution">
    <text evidence="3">The sequence shown here is derived from an EMBL/GenBank/DDBJ whole genome shotgun (WGS) entry which is preliminary data.</text>
</comment>
<dbReference type="RefSeq" id="WP_256304332.1">
    <property type="nucleotide sequence ID" value="NZ_JANFYS010000023.1"/>
</dbReference>
<sequence>MTKKSTWIVLCLLALAPVALVAACYGALPDRVPTYWGLDGTVTYGPKALLWLFALLSPALTALLRLLPRLDPRRGNYARFQRCYDGFCAALLLFLLTLTAVTLVESLRPGTLSVGRVVTLALGVLLAFLGNRLPKVKSNFFLGFRTPWTLSDPDVWNRTHRAGGILFFALGAALVPCGLFLPEQAAFGVLLAGVLAAALTPVVLSYIWYRQKVDKDGRR</sequence>
<name>A0AAW5JTU7_9FIRM</name>
<gene>
    <name evidence="3" type="ORF">NE579_11305</name>
</gene>
<dbReference type="Pfam" id="PF13630">
    <property type="entry name" value="SdpI"/>
    <property type="match status" value="1"/>
</dbReference>
<organism evidence="3 4">
    <name type="scientific">Intestinimonas massiliensis</name>
    <name type="common">ex Afouda et al. 2020</name>
    <dbReference type="NCBI Taxonomy" id="1673721"/>
    <lineage>
        <taxon>Bacteria</taxon>
        <taxon>Bacillati</taxon>
        <taxon>Bacillota</taxon>
        <taxon>Clostridia</taxon>
        <taxon>Eubacteriales</taxon>
        <taxon>Intestinimonas</taxon>
    </lineage>
</organism>
<feature type="transmembrane region" description="Helical" evidence="1">
    <location>
        <begin position="110"/>
        <end position="129"/>
    </location>
</feature>
<evidence type="ECO:0000313" key="3">
    <source>
        <dbReference type="EMBL" id="MCQ4771043.1"/>
    </source>
</evidence>
<dbReference type="InterPro" id="IPR012867">
    <property type="entry name" value="DUF1648"/>
</dbReference>
<evidence type="ECO:0000256" key="1">
    <source>
        <dbReference type="SAM" id="Phobius"/>
    </source>
</evidence>
<keyword evidence="1" id="KW-1133">Transmembrane helix</keyword>
<evidence type="ECO:0000313" key="4">
    <source>
        <dbReference type="Proteomes" id="UP001204562"/>
    </source>
</evidence>
<dbReference type="PROSITE" id="PS51257">
    <property type="entry name" value="PROKAR_LIPOPROTEIN"/>
    <property type="match status" value="1"/>
</dbReference>
<dbReference type="PANTHER" id="PTHR37810:SF5">
    <property type="entry name" value="IMMUNITY PROTEIN SDPI"/>
    <property type="match status" value="1"/>
</dbReference>